<keyword evidence="2" id="KW-1185">Reference proteome</keyword>
<dbReference type="SUPFAM" id="SSF141493">
    <property type="entry name" value="Allene oxide cyclase-like"/>
    <property type="match status" value="1"/>
</dbReference>
<gene>
    <name evidence="1" type="ORF">DERP_013768</name>
</gene>
<protein>
    <submittedName>
        <fullName evidence="1">Uncharacterized protein</fullName>
    </submittedName>
</protein>
<evidence type="ECO:0000313" key="2">
    <source>
        <dbReference type="Proteomes" id="UP000887458"/>
    </source>
</evidence>
<accession>A0ABQ8JFF4</accession>
<name>A0ABQ8JFF4_DERPT</name>
<organism evidence="1 2">
    <name type="scientific">Dermatophagoides pteronyssinus</name>
    <name type="common">European house dust mite</name>
    <dbReference type="NCBI Taxonomy" id="6956"/>
    <lineage>
        <taxon>Eukaryota</taxon>
        <taxon>Metazoa</taxon>
        <taxon>Ecdysozoa</taxon>
        <taxon>Arthropoda</taxon>
        <taxon>Chelicerata</taxon>
        <taxon>Arachnida</taxon>
        <taxon>Acari</taxon>
        <taxon>Acariformes</taxon>
        <taxon>Sarcoptiformes</taxon>
        <taxon>Astigmata</taxon>
        <taxon>Psoroptidia</taxon>
        <taxon>Analgoidea</taxon>
        <taxon>Pyroglyphidae</taxon>
        <taxon>Dermatophagoidinae</taxon>
        <taxon>Dermatophagoides</taxon>
    </lineage>
</organism>
<proteinExistence type="predicted"/>
<dbReference type="Proteomes" id="UP000887458">
    <property type="component" value="Unassembled WGS sequence"/>
</dbReference>
<evidence type="ECO:0000313" key="1">
    <source>
        <dbReference type="EMBL" id="KAH9421318.1"/>
    </source>
</evidence>
<comment type="caution">
    <text evidence="1">The sequence shown here is derived from an EMBL/GenBank/DDBJ whole genome shotgun (WGS) entry which is preliminary data.</text>
</comment>
<reference evidence="1 2" key="2">
    <citation type="journal article" date="2022" name="Mol. Biol. Evol.">
        <title>Comparative Genomics Reveals Insights into the Divergent Evolution of Astigmatic Mites and Household Pest Adaptations.</title>
        <authorList>
            <person name="Xiong Q."/>
            <person name="Wan A.T."/>
            <person name="Liu X."/>
            <person name="Fung C.S."/>
            <person name="Xiao X."/>
            <person name="Malainual N."/>
            <person name="Hou J."/>
            <person name="Wang L."/>
            <person name="Wang M."/>
            <person name="Yang K.Y."/>
            <person name="Cui Y."/>
            <person name="Leung E.L."/>
            <person name="Nong W."/>
            <person name="Shin S.K."/>
            <person name="Au S.W."/>
            <person name="Jeong K.Y."/>
            <person name="Chew F.T."/>
            <person name="Hui J.H."/>
            <person name="Leung T.F."/>
            <person name="Tungtrongchitr A."/>
            <person name="Zhong N."/>
            <person name="Liu Z."/>
            <person name="Tsui S.K."/>
        </authorList>
    </citation>
    <scope>NUCLEOTIDE SEQUENCE [LARGE SCALE GENOMIC DNA]</scope>
    <source>
        <strain evidence="1">Derp</strain>
    </source>
</reference>
<sequence>MSKIYYNSYGINARTLSSNDCSPDCDPVSDDIDDLVDGVGVGVGVGIEIGDADGDESDDDECDWRSFFFDENGDFDDDGSYFDVDGSYFALLSAGGDDVGELCRESLKDKRPNKFDNFLSVSLSFGGFCKCSVSIFAGTGVSTIDISTVGGPISLAVNSGLSIESAVVGISLD</sequence>
<reference evidence="1 2" key="1">
    <citation type="journal article" date="2018" name="J. Allergy Clin. Immunol.">
        <title>High-quality assembly of Dermatophagoides pteronyssinus genome and transcriptome reveals a wide range of novel allergens.</title>
        <authorList>
            <person name="Liu X.Y."/>
            <person name="Yang K.Y."/>
            <person name="Wang M.Q."/>
            <person name="Kwok J.S."/>
            <person name="Zeng X."/>
            <person name="Yang Z."/>
            <person name="Xiao X.J."/>
            <person name="Lau C.P."/>
            <person name="Li Y."/>
            <person name="Huang Z.M."/>
            <person name="Ba J.G."/>
            <person name="Yim A.K."/>
            <person name="Ouyang C.Y."/>
            <person name="Ngai S.M."/>
            <person name="Chan T.F."/>
            <person name="Leung E.L."/>
            <person name="Liu L."/>
            <person name="Liu Z.G."/>
            <person name="Tsui S.K."/>
        </authorList>
    </citation>
    <scope>NUCLEOTIDE SEQUENCE [LARGE SCALE GENOMIC DNA]</scope>
    <source>
        <strain evidence="1">Derp</strain>
    </source>
</reference>
<dbReference type="EMBL" id="NJHN03000043">
    <property type="protein sequence ID" value="KAH9421318.1"/>
    <property type="molecule type" value="Genomic_DNA"/>
</dbReference>
<dbReference type="InterPro" id="IPR034871">
    <property type="entry name" value="Allene_oxi_cyc_sf"/>
</dbReference>